<evidence type="ECO:0000313" key="3">
    <source>
        <dbReference type="Proteomes" id="UP000622797"/>
    </source>
</evidence>
<evidence type="ECO:0000259" key="1">
    <source>
        <dbReference type="Pfam" id="PF20183"/>
    </source>
</evidence>
<dbReference type="Proteomes" id="UP000622797">
    <property type="component" value="Unassembled WGS sequence"/>
</dbReference>
<keyword evidence="3" id="KW-1185">Reference proteome</keyword>
<proteinExistence type="predicted"/>
<evidence type="ECO:0000313" key="2">
    <source>
        <dbReference type="EMBL" id="KAF4955242.1"/>
    </source>
</evidence>
<dbReference type="Pfam" id="PF20183">
    <property type="entry name" value="DUF6546"/>
    <property type="match status" value="1"/>
</dbReference>
<feature type="domain" description="DUF6546" evidence="1">
    <location>
        <begin position="291"/>
        <end position="485"/>
    </location>
</feature>
<organism evidence="2 3">
    <name type="scientific">Fusarium sarcochroum</name>
    <dbReference type="NCBI Taxonomy" id="1208366"/>
    <lineage>
        <taxon>Eukaryota</taxon>
        <taxon>Fungi</taxon>
        <taxon>Dikarya</taxon>
        <taxon>Ascomycota</taxon>
        <taxon>Pezizomycotina</taxon>
        <taxon>Sordariomycetes</taxon>
        <taxon>Hypocreomycetidae</taxon>
        <taxon>Hypocreales</taxon>
        <taxon>Nectriaceae</taxon>
        <taxon>Fusarium</taxon>
        <taxon>Fusarium lateritium species complex</taxon>
    </lineage>
</organism>
<name>A0A8H4TCN8_9HYPO</name>
<dbReference type="AlphaFoldDB" id="A0A8H4TCN8"/>
<reference evidence="2" key="1">
    <citation type="journal article" date="2020" name="BMC Genomics">
        <title>Correction to: Identification and distribution of gene clusters required for synthesis of sphingolipid metabolism inhibitors in diverse species of the filamentous fungus Fusarium.</title>
        <authorList>
            <person name="Kim H.S."/>
            <person name="Lohmar J.M."/>
            <person name="Busman M."/>
            <person name="Brown D.W."/>
            <person name="Naumann T.A."/>
            <person name="Divon H.H."/>
            <person name="Lysoe E."/>
            <person name="Uhlig S."/>
            <person name="Proctor R.H."/>
        </authorList>
    </citation>
    <scope>NUCLEOTIDE SEQUENCE</scope>
    <source>
        <strain evidence="2">NRRL 20472</strain>
    </source>
</reference>
<accession>A0A8H4TCN8</accession>
<gene>
    <name evidence="2" type="ORF">FSARC_11915</name>
</gene>
<protein>
    <recommendedName>
        <fullName evidence="1">DUF6546 domain-containing protein</fullName>
    </recommendedName>
</protein>
<comment type="caution">
    <text evidence="2">The sequence shown here is derived from an EMBL/GenBank/DDBJ whole genome shotgun (WGS) entry which is preliminary data.</text>
</comment>
<dbReference type="EMBL" id="JABEXW010000787">
    <property type="protein sequence ID" value="KAF4955242.1"/>
    <property type="molecule type" value="Genomic_DNA"/>
</dbReference>
<dbReference type="OrthoDB" id="5333491at2759"/>
<sequence length="492" mass="57105">MGSPSTTTVAPISAKHTIIPTEIQLNILAWLTKSHWNPNESKPRLSNYARVCKGWQSIVEQESFRHLTLHASDIECFERHVRPHRRGYVKHILLEICIEDCYDRRPLNPGYTDRKNSTTFTLAVWRLWQVLVTWKDHRLTVELGILSSFERRLASLHNEENYWPKPWSLAQDQGGNLSMIPHIDHLATFNLPPTDGMFIIGWNWQRSGLLGRAPVEFNSNTLLGRDLPKVEVIARLLIRRRYFCNVSPNTLAQIFGSAPYTEVIHVERWCYGMGRRDSEWDEHSENLVHALSPSLKRFSFFEEYSTPYHQRSGRMVLPRSNTRLLNSLTETGRHLEHISISFAIDAQDFFLPQQQLDFSLLITLALTSETMTSRSAVMVNELLGNAARAVKKMPKLKLLEIWNYKTGETGIFVYEKLDRCSEITWQGTWDFQISQEVKDTWWEVLADSDGDIFELSVRHVTLELDQLTSLASIFPYLKLREHILDEVSWTQV</sequence>
<dbReference type="InterPro" id="IPR046676">
    <property type="entry name" value="DUF6546"/>
</dbReference>
<reference evidence="2" key="2">
    <citation type="submission" date="2020-05" db="EMBL/GenBank/DDBJ databases">
        <authorList>
            <person name="Kim H.-S."/>
            <person name="Proctor R.H."/>
            <person name="Brown D.W."/>
        </authorList>
    </citation>
    <scope>NUCLEOTIDE SEQUENCE</scope>
    <source>
        <strain evidence="2">NRRL 20472</strain>
    </source>
</reference>